<accession>A0A1L3KKZ2</accession>
<evidence type="ECO:0000313" key="1">
    <source>
        <dbReference type="EMBL" id="APG78067.1"/>
    </source>
</evidence>
<dbReference type="KEGG" id="vg:30685159"/>
<keyword evidence="1" id="KW-0808">Transferase</keyword>
<keyword evidence="2" id="KW-1185">Reference proteome</keyword>
<keyword evidence="1" id="KW-0548">Nucleotidyltransferase</keyword>
<dbReference type="Proteomes" id="UP000217240">
    <property type="component" value="Genome"/>
</dbReference>
<evidence type="ECO:0000313" key="2">
    <source>
        <dbReference type="Proteomes" id="UP000217240"/>
    </source>
</evidence>
<proteinExistence type="predicted"/>
<dbReference type="GO" id="GO:0003968">
    <property type="term" value="F:RNA-directed RNA polymerase activity"/>
    <property type="evidence" value="ECO:0007669"/>
    <property type="project" value="UniProtKB-KW"/>
</dbReference>
<dbReference type="EMBL" id="KX883990">
    <property type="protein sequence ID" value="APG78067.1"/>
    <property type="molecule type" value="Genomic_RNA"/>
</dbReference>
<keyword evidence="1" id="KW-0696">RNA-directed RNA polymerase</keyword>
<reference evidence="1 2" key="1">
    <citation type="journal article" date="2016" name="Nature">
        <title>Redefining the invertebrate RNA virosphere.</title>
        <authorList>
            <person name="Shi M."/>
            <person name="Lin X.D."/>
            <person name="Tian J.H."/>
            <person name="Chen L.J."/>
            <person name="Chen X."/>
            <person name="Li C.X."/>
            <person name="Qin X.C."/>
            <person name="Li J."/>
            <person name="Cao J.P."/>
            <person name="Eden J.S."/>
            <person name="Buchmann J."/>
            <person name="Wang W."/>
            <person name="Xu J."/>
            <person name="Holmes E.C."/>
            <person name="Zhang Y.Z."/>
        </authorList>
    </citation>
    <scope>NUCLEOTIDE SEQUENCE [LARGE SCALE GENOMIC DNA]</scope>
    <source>
        <strain evidence="1 2">SCJXSX38901</strain>
    </source>
</reference>
<name>A0A1L3KKZ2_9VIRU</name>
<dbReference type="RefSeq" id="YP_009330273.1">
    <property type="nucleotide sequence ID" value="NC_032272.1"/>
</dbReference>
<dbReference type="GeneID" id="30685159"/>
<organism evidence="1 2">
    <name type="scientific">Beihai sesarmid crab virus 4</name>
    <dbReference type="NCBI Taxonomy" id="1922664"/>
    <lineage>
        <taxon>Viruses</taxon>
        <taxon>Riboviria</taxon>
        <taxon>Orthornavirae</taxon>
        <taxon>Negarnaviricota</taxon>
        <taxon>Haploviricotina</taxon>
        <taxon>Chunqiuviricetes</taxon>
        <taxon>Muvirales</taxon>
        <taxon>Qinviridae</taxon>
        <taxon>Yingvirus</taxon>
        <taxon>Yingvirus beihaiense</taxon>
    </lineage>
</organism>
<protein>
    <submittedName>
        <fullName evidence="1">RNA-dependent RNA polymerase</fullName>
    </submittedName>
</protein>
<sequence>MAKVFDTPRYKDQVQMKVKYYMECAQPSSRVRAAAMCSEFGYNYLDLETYDTVDDIGYATSAQKYAYRETNLQKMDMRMRKNIGDTFAAIFKETEQSFFDFDAVFRLVAAIANMEIEFNRSRKDRNLDRSATSSMRDIVMCNITDAKTGSIACDQINKLMDAAFNPTRRSVYLDAARAFCERLMVGGSPVSVNNAHDSLRSNNYVVNAEGFVDDRSAIRKLAPGVKIYKVIGIYVLQIEKASYVLDNAAAIQLYTCVTFWSGMDVYLRSYHLQASRTCPPLSNVFSCLARYVNTWVGKDAEVLPRHVKDCMAVMQNEYNNHLEKYDTKAHHRSVALRDIAAESACGRQNFLDILATMHLSPRSEMDVAYWFHGLPAPDCDAELMFKTFTTKLDNSNYVNEQAFKEFMNYSKTYDLVHIIARHGREAEPFIVCEDGYEYCDSVWFAKCLEGKLAFPPAGEFGRAYIKKFFPFESHMDYWHFEAADVTRVIGDERVYDDISVLRDIEQYQHNELLYALKHAPLLGSKFTPQQIRKQVIDGKIRLDSVLVVAAKSENTKFGGKVRETYSAADHFREVTSELDRTAIPVAKLGAAAALRMPPPILDKLLGNMARDTSNKPSAITITMSLDVSGWSPNASRRHMLAHHKYITELSDIPNGYNVNKMWSTIQLYVNKRGNFLKKSAPSGMFQGFTGTLDTTLHQHMAYFAIRKCKDLGVLRPDEAAAAACLIDDGVLSVTLSMKRNEIDKQKTIKLFCETITRIYATIGYKIDPVKTICSTNKFTFLNRFYADGNEVVTPMKVFSKIDREFDRKFASLRENLSTYFGSAFSAVVKGCDPVLAYCQAVKFSLILAGKTSNRFLHWSAIRRLIMFHAPATVGGLSCPTFVDWCTPEIKDKHVRFVGFMKLLRALMDDCNIANDLDKCVTALYTRQFKEKVTITDLAEPREIRYIGIPVPEGCAQGAVKQAIQKFCTSSTFNEALRLAYNPEFSEAFAKIIRGVHVDASVLEELVAVAPVEVVAPLRDRAVKNSLLALMLPYRERKAIRAKVSSLDRKLFTVFDQVVSTKTDSFEYSRYQDSSAFNWISSIRDDHNEFRGLKIYNHTLPDPHAMIARAPNNAGSTLTATLTKIAAPDKRDKFAGRYANAIDGICTSGRYYGVTTRGLVSLGSHQIAGADRVKSIIVRGTALVCFIAAKGGDGMLAWNIFCALWGLPKGTIAPRFDIDPDLVASTKRLGSSFTNKYHMCCVYPNTSSGIVIDSTNLYRWLDNESVHVDAMGVLNCLRSSLSIERAYHATGEITLPYHVALGSVKASDDTVLASDDSIQIDEYMAEAQKFVPKGFSDKFNALVNDPDRCVEFEDPDFGERSKVRARFSVEPIDAYEPGGLADLILKPANARKHIPIVNIAGKVVSAGDIELCKKRFAPHTVYRKLSESVEKNYAILGVLIALACRAGKTHPPDSIYTIAYRNTDTIYREIFDDTPPQVVLAQGRKIAGELTAAWLALVFPNMPVSWRRSMAGTGKMHLPIEDYTRYSKKACVLLYMMGHGRFFHHDLYEQIAHAVPRTIKTCWRAAFKRCKALEGIARAAGNKHSQTDRHIAGNAYTWAPNVYNSARTVKEIVQWAHENILANAKDLVDSVKEEQFSYTDIYDKKSRRSIITGIIRSVYKVNYEKGIDAYCNVMDDCVAKLAPETQPTSSVTTLPVTSSIPQSAFNPLALMSGTSINISFGGMLDGEDQDKFDELDEFEQYIAKVYAQYGYEHAKAMFTKGPNADRLEVGDATFEDWDEFIQGYKEEMGDNPTDIAAR</sequence>